<feature type="compositionally biased region" description="Low complexity" evidence="11">
    <location>
        <begin position="505"/>
        <end position="529"/>
    </location>
</feature>
<protein>
    <recommendedName>
        <fullName evidence="16">BTB domain-containing protein</fullName>
    </recommendedName>
</protein>
<evidence type="ECO:0000256" key="5">
    <source>
        <dbReference type="ARBA" id="ARBA00022833"/>
    </source>
</evidence>
<evidence type="ECO:0000313" key="14">
    <source>
        <dbReference type="EMBL" id="KAK6636596.1"/>
    </source>
</evidence>
<evidence type="ECO:0000256" key="4">
    <source>
        <dbReference type="ARBA" id="ARBA00022771"/>
    </source>
</evidence>
<keyword evidence="5" id="KW-0862">Zinc</keyword>
<keyword evidence="9" id="KW-0539">Nucleus</keyword>
<dbReference type="InterPro" id="IPR013087">
    <property type="entry name" value="Znf_C2H2_type"/>
</dbReference>
<evidence type="ECO:0000256" key="1">
    <source>
        <dbReference type="ARBA" id="ARBA00004123"/>
    </source>
</evidence>
<keyword evidence="2" id="KW-0479">Metal-binding</keyword>
<feature type="region of interest" description="Disordered" evidence="11">
    <location>
        <begin position="428"/>
        <end position="460"/>
    </location>
</feature>
<dbReference type="GO" id="GO:0000978">
    <property type="term" value="F:RNA polymerase II cis-regulatory region sequence-specific DNA binding"/>
    <property type="evidence" value="ECO:0007669"/>
    <property type="project" value="TreeGrafter"/>
</dbReference>
<sequence length="529" mass="60195">MYSLYRAWLMRDAVTAASWATPPDLIITVGNLGPDLRDETIGYGYQFVAHKQLVSMHSGYLKSLIQNETNAYGMSVTNISLPNISSESFAPLLSFMYTGYLDLTNENIYSVLLATHLLHMPRALDLCRAYLVRNQTDIHQPPEGHSNIFQPPNNTNLIKPIPSRKVHSFPQSIWSPVNLPPIMLHTRPEGPFQCISPTEKRDLSPEVTAKPVEEAKSPLAIPSTSKTNKKTSDSSSDSPSFFTCDERTVDVLKSPQRKVHKRKENVVKPSKKINNENLKVEFDVACCDGPVRFHRVLNESYGVNLEEVDDSNASKMDEDLDKIAEKEYLENYPKTQFLKLKSSNFSNFMHQQMINSNLFKKPRTKGVIQLRKVVNKEIPNREKSLSEENNDEPEKYDNSERAFTCVYCKHTFKSRYCYQKHARRHINSVREGGDMANDKSPTAPRQVPSKPDGSKEGGNVRREVRLLDMNVQYYPCKTCGSKFPSYYFVHKHRKICHANEENFDENSSTTMENSDSSSSEKTTTQETAG</sequence>
<dbReference type="SMART" id="SM00355">
    <property type="entry name" value="ZnF_C2H2"/>
    <property type="match status" value="2"/>
</dbReference>
<dbReference type="AlphaFoldDB" id="A0AAN8S753"/>
<dbReference type="Pfam" id="PF00651">
    <property type="entry name" value="BTB"/>
    <property type="match status" value="1"/>
</dbReference>
<proteinExistence type="predicted"/>
<feature type="domain" description="BTB" evidence="12">
    <location>
        <begin position="23"/>
        <end position="105"/>
    </location>
</feature>
<dbReference type="CDD" id="cd18186">
    <property type="entry name" value="BTB_POZ_ZBTB_KLHL-like"/>
    <property type="match status" value="1"/>
</dbReference>
<dbReference type="PROSITE" id="PS50097">
    <property type="entry name" value="BTB"/>
    <property type="match status" value="1"/>
</dbReference>
<dbReference type="GO" id="GO:0008270">
    <property type="term" value="F:zinc ion binding"/>
    <property type="evidence" value="ECO:0007669"/>
    <property type="project" value="UniProtKB-KW"/>
</dbReference>
<dbReference type="SUPFAM" id="SSF54695">
    <property type="entry name" value="POZ domain"/>
    <property type="match status" value="1"/>
</dbReference>
<keyword evidence="7" id="KW-0238">DNA-binding</keyword>
<dbReference type="PANTHER" id="PTHR46105:SF5">
    <property type="entry name" value="ZINC FINGER AND BTB DOMAIN-CONTAINING PROTEIN 44 ISOFORM X1"/>
    <property type="match status" value="1"/>
</dbReference>
<dbReference type="InterPro" id="IPR000210">
    <property type="entry name" value="BTB/POZ_dom"/>
</dbReference>
<evidence type="ECO:0000259" key="13">
    <source>
        <dbReference type="PROSITE" id="PS50157"/>
    </source>
</evidence>
<dbReference type="SUPFAM" id="SSF57667">
    <property type="entry name" value="beta-beta-alpha zinc fingers"/>
    <property type="match status" value="1"/>
</dbReference>
<feature type="region of interest" description="Disordered" evidence="11">
    <location>
        <begin position="190"/>
        <end position="240"/>
    </location>
</feature>
<keyword evidence="3" id="KW-0677">Repeat</keyword>
<gene>
    <name evidence="14" type="ORF">RUM43_010258</name>
</gene>
<evidence type="ECO:0000256" key="11">
    <source>
        <dbReference type="SAM" id="MobiDB-lite"/>
    </source>
</evidence>
<dbReference type="PROSITE" id="PS50157">
    <property type="entry name" value="ZINC_FINGER_C2H2_2"/>
    <property type="match status" value="2"/>
</dbReference>
<dbReference type="EMBL" id="JAWJWE010000004">
    <property type="protein sequence ID" value="KAK6636596.1"/>
    <property type="molecule type" value="Genomic_DNA"/>
</dbReference>
<dbReference type="InterPro" id="IPR050457">
    <property type="entry name" value="ZnFinger_BTB_dom_contain"/>
</dbReference>
<evidence type="ECO:0000256" key="3">
    <source>
        <dbReference type="ARBA" id="ARBA00022737"/>
    </source>
</evidence>
<feature type="region of interest" description="Disordered" evidence="11">
    <location>
        <begin position="502"/>
        <end position="529"/>
    </location>
</feature>
<dbReference type="Gene3D" id="3.30.160.60">
    <property type="entry name" value="Classic Zinc Finger"/>
    <property type="match status" value="1"/>
</dbReference>
<evidence type="ECO:0000256" key="9">
    <source>
        <dbReference type="ARBA" id="ARBA00023242"/>
    </source>
</evidence>
<evidence type="ECO:0000259" key="12">
    <source>
        <dbReference type="PROSITE" id="PS50097"/>
    </source>
</evidence>
<name>A0AAN8S753_POLSC</name>
<evidence type="ECO:0000313" key="15">
    <source>
        <dbReference type="Proteomes" id="UP001372834"/>
    </source>
</evidence>
<dbReference type="InterPro" id="IPR011333">
    <property type="entry name" value="SKP1/BTB/POZ_sf"/>
</dbReference>
<evidence type="ECO:0000256" key="8">
    <source>
        <dbReference type="ARBA" id="ARBA00023163"/>
    </source>
</evidence>
<feature type="domain" description="C2H2-type" evidence="13">
    <location>
        <begin position="403"/>
        <end position="430"/>
    </location>
</feature>
<keyword evidence="6" id="KW-0805">Transcription regulation</keyword>
<accession>A0AAN8S753</accession>
<dbReference type="Gene3D" id="3.30.710.10">
    <property type="entry name" value="Potassium Channel Kv1.1, Chain A"/>
    <property type="match status" value="1"/>
</dbReference>
<dbReference type="GO" id="GO:0000981">
    <property type="term" value="F:DNA-binding transcription factor activity, RNA polymerase II-specific"/>
    <property type="evidence" value="ECO:0007669"/>
    <property type="project" value="TreeGrafter"/>
</dbReference>
<evidence type="ECO:0008006" key="16">
    <source>
        <dbReference type="Google" id="ProtNLM"/>
    </source>
</evidence>
<comment type="subcellular location">
    <subcellularLocation>
        <location evidence="1">Nucleus</location>
    </subcellularLocation>
</comment>
<dbReference type="InterPro" id="IPR036236">
    <property type="entry name" value="Znf_C2H2_sf"/>
</dbReference>
<evidence type="ECO:0000256" key="7">
    <source>
        <dbReference type="ARBA" id="ARBA00023125"/>
    </source>
</evidence>
<reference evidence="14 15" key="1">
    <citation type="submission" date="2023-10" db="EMBL/GenBank/DDBJ databases">
        <title>Genomes of two closely related lineages of the louse Polyplax serrata with different host specificities.</title>
        <authorList>
            <person name="Martinu J."/>
            <person name="Tarabai H."/>
            <person name="Stefka J."/>
            <person name="Hypsa V."/>
        </authorList>
    </citation>
    <scope>NUCLEOTIDE SEQUENCE [LARGE SCALE GENOMIC DNA]</scope>
    <source>
        <strain evidence="14">HR10_N</strain>
    </source>
</reference>
<evidence type="ECO:0000256" key="2">
    <source>
        <dbReference type="ARBA" id="ARBA00022723"/>
    </source>
</evidence>
<keyword evidence="8" id="KW-0804">Transcription</keyword>
<comment type="caution">
    <text evidence="14">The sequence shown here is derived from an EMBL/GenBank/DDBJ whole genome shotgun (WGS) entry which is preliminary data.</text>
</comment>
<dbReference type="Proteomes" id="UP001372834">
    <property type="component" value="Unassembled WGS sequence"/>
</dbReference>
<keyword evidence="4 10" id="KW-0863">Zinc-finger</keyword>
<dbReference type="GO" id="GO:0005634">
    <property type="term" value="C:nucleus"/>
    <property type="evidence" value="ECO:0007669"/>
    <property type="project" value="UniProtKB-SubCell"/>
</dbReference>
<evidence type="ECO:0000256" key="6">
    <source>
        <dbReference type="ARBA" id="ARBA00023015"/>
    </source>
</evidence>
<evidence type="ECO:0000256" key="10">
    <source>
        <dbReference type="PROSITE-ProRule" id="PRU00042"/>
    </source>
</evidence>
<dbReference type="PROSITE" id="PS00028">
    <property type="entry name" value="ZINC_FINGER_C2H2_1"/>
    <property type="match status" value="2"/>
</dbReference>
<dbReference type="SMART" id="SM00225">
    <property type="entry name" value="BTB"/>
    <property type="match status" value="1"/>
</dbReference>
<feature type="domain" description="C2H2-type" evidence="13">
    <location>
        <begin position="474"/>
        <end position="502"/>
    </location>
</feature>
<dbReference type="PANTHER" id="PTHR46105">
    <property type="entry name" value="AGAP004733-PA"/>
    <property type="match status" value="1"/>
</dbReference>
<organism evidence="14 15">
    <name type="scientific">Polyplax serrata</name>
    <name type="common">Common mouse louse</name>
    <dbReference type="NCBI Taxonomy" id="468196"/>
    <lineage>
        <taxon>Eukaryota</taxon>
        <taxon>Metazoa</taxon>
        <taxon>Ecdysozoa</taxon>
        <taxon>Arthropoda</taxon>
        <taxon>Hexapoda</taxon>
        <taxon>Insecta</taxon>
        <taxon>Pterygota</taxon>
        <taxon>Neoptera</taxon>
        <taxon>Paraneoptera</taxon>
        <taxon>Psocodea</taxon>
        <taxon>Troctomorpha</taxon>
        <taxon>Phthiraptera</taxon>
        <taxon>Anoplura</taxon>
        <taxon>Polyplacidae</taxon>
        <taxon>Polyplax</taxon>
    </lineage>
</organism>